<dbReference type="InterPro" id="IPR019426">
    <property type="entry name" value="7TM_GPCR_serpentine_rcpt_Srv"/>
</dbReference>
<evidence type="ECO:0000313" key="3">
    <source>
        <dbReference type="WBParaSite" id="jg7447"/>
    </source>
</evidence>
<dbReference type="WBParaSite" id="jg7447">
    <property type="protein sequence ID" value="jg7447"/>
    <property type="gene ID" value="jg7447"/>
</dbReference>
<dbReference type="PANTHER" id="PTHR31552:SF8">
    <property type="entry name" value="SERPENTINE RECEPTOR CLASS GAMMA"/>
    <property type="match status" value="1"/>
</dbReference>
<dbReference type="Proteomes" id="UP000887574">
    <property type="component" value="Unplaced"/>
</dbReference>
<feature type="transmembrane region" description="Helical" evidence="1">
    <location>
        <begin position="38"/>
        <end position="59"/>
    </location>
</feature>
<keyword evidence="1" id="KW-1133">Transmembrane helix</keyword>
<feature type="transmembrane region" description="Helical" evidence="1">
    <location>
        <begin position="7"/>
        <end position="26"/>
    </location>
</feature>
<dbReference type="SUPFAM" id="SSF81321">
    <property type="entry name" value="Family A G protein-coupled receptor-like"/>
    <property type="match status" value="1"/>
</dbReference>
<sequence>MIPLYLLIIYLSYGCVSVLLYIRIIWLFIRLPVFKSPIYQFMVILGIIDIANYCLNVYMFRLPLCPSFFRFYEEIRPSRWLVPPSMHSLFSTAIFAPVDPRNLHQGMVVRIISYDLYTINDAQVMITVAFSFAGVCLSINLLSFVLIVRFKVVNSRKQTSGQPVNFKQPEIHLFIVSLTMVIFQCLNGSYHVAKYKYRKNAEASAFLFQQLPWISDLNNFLAPWLFLAISSKVRGVIRGTSSSKTKVLSQKVTTLSSTKSKK</sequence>
<reference evidence="3" key="1">
    <citation type="submission" date="2022-11" db="UniProtKB">
        <authorList>
            <consortium name="WormBaseParasite"/>
        </authorList>
    </citation>
    <scope>IDENTIFICATION</scope>
</reference>
<feature type="transmembrane region" description="Helical" evidence="1">
    <location>
        <begin position="124"/>
        <end position="150"/>
    </location>
</feature>
<accession>A0A915EL32</accession>
<dbReference type="PANTHER" id="PTHR31552">
    <property type="entry name" value="SERPENTINE RECEPTOR CLASS GAMMA"/>
    <property type="match status" value="1"/>
</dbReference>
<protein>
    <submittedName>
        <fullName evidence="3">Serpentine receptor class gamma</fullName>
    </submittedName>
</protein>
<dbReference type="Pfam" id="PF10323">
    <property type="entry name" value="7TM_GPCR_Srv"/>
    <property type="match status" value="1"/>
</dbReference>
<evidence type="ECO:0000313" key="2">
    <source>
        <dbReference type="Proteomes" id="UP000887574"/>
    </source>
</evidence>
<keyword evidence="2" id="KW-1185">Reference proteome</keyword>
<keyword evidence="1" id="KW-0472">Membrane</keyword>
<feature type="transmembrane region" description="Helical" evidence="1">
    <location>
        <begin position="171"/>
        <end position="190"/>
    </location>
</feature>
<organism evidence="2 3">
    <name type="scientific">Ditylenchus dipsaci</name>
    <dbReference type="NCBI Taxonomy" id="166011"/>
    <lineage>
        <taxon>Eukaryota</taxon>
        <taxon>Metazoa</taxon>
        <taxon>Ecdysozoa</taxon>
        <taxon>Nematoda</taxon>
        <taxon>Chromadorea</taxon>
        <taxon>Rhabditida</taxon>
        <taxon>Tylenchina</taxon>
        <taxon>Tylenchomorpha</taxon>
        <taxon>Sphaerularioidea</taxon>
        <taxon>Anguinidae</taxon>
        <taxon>Anguininae</taxon>
        <taxon>Ditylenchus</taxon>
    </lineage>
</organism>
<evidence type="ECO:0000256" key="1">
    <source>
        <dbReference type="SAM" id="Phobius"/>
    </source>
</evidence>
<proteinExistence type="predicted"/>
<keyword evidence="1" id="KW-0812">Transmembrane</keyword>
<dbReference type="AlphaFoldDB" id="A0A915EL32"/>
<name>A0A915EL32_9BILA</name>